<dbReference type="PANTHER" id="PTHR43364">
    <property type="entry name" value="NADH-SPECIFIC METHYLGLYOXAL REDUCTASE-RELATED"/>
    <property type="match status" value="1"/>
</dbReference>
<keyword evidence="1" id="KW-0560">Oxidoreductase</keyword>
<keyword evidence="5" id="KW-1185">Reference proteome</keyword>
<dbReference type="SUPFAM" id="SSF51430">
    <property type="entry name" value="NAD(P)-linked oxidoreductase"/>
    <property type="match status" value="1"/>
</dbReference>
<dbReference type="EMBL" id="BDSP01000136">
    <property type="protein sequence ID" value="GAX19220.1"/>
    <property type="molecule type" value="Genomic_DNA"/>
</dbReference>
<evidence type="ECO:0000313" key="4">
    <source>
        <dbReference type="EMBL" id="GAX19220.1"/>
    </source>
</evidence>
<feature type="chain" id="PRO_5011989493" description="NADP-dependent oxidoreductase domain-containing protein" evidence="2">
    <location>
        <begin position="23"/>
        <end position="398"/>
    </location>
</feature>
<keyword evidence="2" id="KW-0732">Signal</keyword>
<dbReference type="Proteomes" id="UP000198406">
    <property type="component" value="Unassembled WGS sequence"/>
</dbReference>
<protein>
    <recommendedName>
        <fullName evidence="3">NADP-dependent oxidoreductase domain-containing protein</fullName>
    </recommendedName>
</protein>
<dbReference type="FunCoup" id="A0A1Z5JYX0">
    <property type="interactions" value="55"/>
</dbReference>
<dbReference type="InterPro" id="IPR020471">
    <property type="entry name" value="AKR"/>
</dbReference>
<dbReference type="PRINTS" id="PR00069">
    <property type="entry name" value="ALDKETRDTASE"/>
</dbReference>
<dbReference type="PANTHER" id="PTHR43364:SF4">
    <property type="entry name" value="NAD(P)-LINKED OXIDOREDUCTASE SUPERFAMILY PROTEIN"/>
    <property type="match status" value="1"/>
</dbReference>
<feature type="domain" description="NADP-dependent oxidoreductase" evidence="3">
    <location>
        <begin position="54"/>
        <end position="387"/>
    </location>
</feature>
<dbReference type="InterPro" id="IPR036812">
    <property type="entry name" value="NAD(P)_OxRdtase_dom_sf"/>
</dbReference>
<evidence type="ECO:0000259" key="3">
    <source>
        <dbReference type="Pfam" id="PF00248"/>
    </source>
</evidence>
<evidence type="ECO:0000256" key="1">
    <source>
        <dbReference type="ARBA" id="ARBA00023002"/>
    </source>
</evidence>
<comment type="caution">
    <text evidence="4">The sequence shown here is derived from an EMBL/GenBank/DDBJ whole genome shotgun (WGS) entry which is preliminary data.</text>
</comment>
<name>A0A1Z5JYX0_FISSO</name>
<dbReference type="GO" id="GO:0016491">
    <property type="term" value="F:oxidoreductase activity"/>
    <property type="evidence" value="ECO:0007669"/>
    <property type="project" value="UniProtKB-KW"/>
</dbReference>
<evidence type="ECO:0000256" key="2">
    <source>
        <dbReference type="SAM" id="SignalP"/>
    </source>
</evidence>
<reference evidence="4 5" key="1">
    <citation type="journal article" date="2015" name="Plant Cell">
        <title>Oil accumulation by the oleaginous diatom Fistulifera solaris as revealed by the genome and transcriptome.</title>
        <authorList>
            <person name="Tanaka T."/>
            <person name="Maeda Y."/>
            <person name="Veluchamy A."/>
            <person name="Tanaka M."/>
            <person name="Abida H."/>
            <person name="Marechal E."/>
            <person name="Bowler C."/>
            <person name="Muto M."/>
            <person name="Sunaga Y."/>
            <person name="Tanaka M."/>
            <person name="Yoshino T."/>
            <person name="Taniguchi T."/>
            <person name="Fukuda Y."/>
            <person name="Nemoto M."/>
            <person name="Matsumoto M."/>
            <person name="Wong P.S."/>
            <person name="Aburatani S."/>
            <person name="Fujibuchi W."/>
        </authorList>
    </citation>
    <scope>NUCLEOTIDE SEQUENCE [LARGE SCALE GENOMIC DNA]</scope>
    <source>
        <strain evidence="4 5">JPCC DA0580</strain>
    </source>
</reference>
<dbReference type="AlphaFoldDB" id="A0A1Z5JYX0"/>
<dbReference type="Gene3D" id="3.20.20.100">
    <property type="entry name" value="NADP-dependent oxidoreductase domain"/>
    <property type="match status" value="1"/>
</dbReference>
<sequence>MQFPRSKRFWFTVVAVLPRCRAYSGTITKTVQVPELQKGMDYCKLGTSDLEVSKVCMGTMTFGQQNTLEEGVEQLNTAFDQYGINFIDTAEMYPVPTTAETQGRTDETVAAFLKGRKREDVILATKVAGRSERITWLPRKEPNTPAELSKEQILYSVDASLKRLGVDYIDLLQLHWPDRYTGGLFGSPDFDPSQLKESIAFEETLEALQEVIQAGKVRYVGVSNETPFGVCSMVEMAKQSPELYPRIVSVQNSYSLVVRKDFEAGLAEACYHHRVALLPYSPLAGGSLSGKYRDTKSLTAKPRLMLFPGFMDRYLGSLNEKAVNRYAELAESIGITPSELALSWCYHNKNVASTIIGATTLNQLHEDIKAYDLRLDSDAMDKIDAIYKEFTDPTKARN</sequence>
<accession>A0A1Z5JYX0</accession>
<dbReference type="Pfam" id="PF00248">
    <property type="entry name" value="Aldo_ket_red"/>
    <property type="match status" value="1"/>
</dbReference>
<dbReference type="CDD" id="cd19094">
    <property type="entry name" value="AKR_Tas-like"/>
    <property type="match status" value="1"/>
</dbReference>
<dbReference type="OrthoDB" id="2310150at2759"/>
<gene>
    <name evidence="4" type="ORF">FisN_4Lh195</name>
</gene>
<feature type="signal peptide" evidence="2">
    <location>
        <begin position="1"/>
        <end position="22"/>
    </location>
</feature>
<evidence type="ECO:0000313" key="5">
    <source>
        <dbReference type="Proteomes" id="UP000198406"/>
    </source>
</evidence>
<proteinExistence type="predicted"/>
<organism evidence="4 5">
    <name type="scientific">Fistulifera solaris</name>
    <name type="common">Oleaginous diatom</name>
    <dbReference type="NCBI Taxonomy" id="1519565"/>
    <lineage>
        <taxon>Eukaryota</taxon>
        <taxon>Sar</taxon>
        <taxon>Stramenopiles</taxon>
        <taxon>Ochrophyta</taxon>
        <taxon>Bacillariophyta</taxon>
        <taxon>Bacillariophyceae</taxon>
        <taxon>Bacillariophycidae</taxon>
        <taxon>Naviculales</taxon>
        <taxon>Naviculaceae</taxon>
        <taxon>Fistulifera</taxon>
    </lineage>
</organism>
<dbReference type="InterPro" id="IPR050523">
    <property type="entry name" value="AKR_Detox_Biosynth"/>
</dbReference>
<dbReference type="InterPro" id="IPR023210">
    <property type="entry name" value="NADP_OxRdtase_dom"/>
</dbReference>
<dbReference type="InParanoid" id="A0A1Z5JYX0"/>